<dbReference type="EMBL" id="OIVN01006204">
    <property type="protein sequence ID" value="SPD27696.1"/>
    <property type="molecule type" value="Genomic_DNA"/>
</dbReference>
<organism evidence="2">
    <name type="scientific">Fagus sylvatica</name>
    <name type="common">Beechnut</name>
    <dbReference type="NCBI Taxonomy" id="28930"/>
    <lineage>
        <taxon>Eukaryota</taxon>
        <taxon>Viridiplantae</taxon>
        <taxon>Streptophyta</taxon>
        <taxon>Embryophyta</taxon>
        <taxon>Tracheophyta</taxon>
        <taxon>Spermatophyta</taxon>
        <taxon>Magnoliopsida</taxon>
        <taxon>eudicotyledons</taxon>
        <taxon>Gunneridae</taxon>
        <taxon>Pentapetalae</taxon>
        <taxon>rosids</taxon>
        <taxon>fabids</taxon>
        <taxon>Fagales</taxon>
        <taxon>Fagaceae</taxon>
        <taxon>Fagus</taxon>
    </lineage>
</organism>
<gene>
    <name evidence="2" type="ORF">FSB_LOCUS55578</name>
    <name evidence="3" type="ORF">FSB_LOCUS61273</name>
</gene>
<feature type="region of interest" description="Disordered" evidence="1">
    <location>
        <begin position="1"/>
        <end position="40"/>
    </location>
</feature>
<dbReference type="AlphaFoldDB" id="A0A2N9IQA6"/>
<accession>A0A2N9IQA6</accession>
<proteinExistence type="predicted"/>
<evidence type="ECO:0000256" key="1">
    <source>
        <dbReference type="SAM" id="MobiDB-lite"/>
    </source>
</evidence>
<evidence type="ECO:0000313" key="3">
    <source>
        <dbReference type="EMBL" id="SPD33391.1"/>
    </source>
</evidence>
<protein>
    <submittedName>
        <fullName evidence="2">Uncharacterized protein</fullName>
    </submittedName>
</protein>
<name>A0A2N9IQA6_FAGSY</name>
<dbReference type="EMBL" id="OIVN01006451">
    <property type="protein sequence ID" value="SPD33391.1"/>
    <property type="molecule type" value="Genomic_DNA"/>
</dbReference>
<sequence length="96" mass="10957">MATFTMTPPIPDSTPRVSASLNPPTRPPICHQEPTAANPSFLDNLYDEDNDKDREFSPFEVGKRTPLRKRKRDGLILWSDYTFIEFCVVLCANNQN</sequence>
<evidence type="ECO:0000313" key="2">
    <source>
        <dbReference type="EMBL" id="SPD27696.1"/>
    </source>
</evidence>
<reference evidence="2" key="1">
    <citation type="submission" date="2018-02" db="EMBL/GenBank/DDBJ databases">
        <authorList>
            <person name="Cohen D.B."/>
            <person name="Kent A.D."/>
        </authorList>
    </citation>
    <scope>NUCLEOTIDE SEQUENCE</scope>
</reference>